<dbReference type="AlphaFoldDB" id="A0A8S1BW54"/>
<sequence length="307" mass="32837">MSWERYSAQMLCSVGCAPQTDVASASSMDRSHPATTAQQNAADDGTLVARKPPPPPTPSRFLPFSATTSCKVRFTTILAAPDFYCAYVTMPQQECPALGCSRSGCTGARLVTDNAAFLEAEYLQQQHNYQASQKPYRVGLILLCMGALFNWLGLAQAYVEPMRYIGVGCIVAGALLICAAMCRWLGRSSAGTAGQHATDLSSCELNTIGREEGSSLYGGQPPSVHIISLPLSPTLQSKPPDYESLVCELPTYEDAIKLRPTLELVQQQPLVANEDSVGPSSDASTTRVNLTKAVESSLNDSPAHHSS</sequence>
<gene>
    <name evidence="3" type="ORF">CLODIP_2_CD07827</name>
</gene>
<comment type="caution">
    <text evidence="3">The sequence shown here is derived from an EMBL/GenBank/DDBJ whole genome shotgun (WGS) entry which is preliminary data.</text>
</comment>
<feature type="transmembrane region" description="Helical" evidence="2">
    <location>
        <begin position="138"/>
        <end position="158"/>
    </location>
</feature>
<dbReference type="Proteomes" id="UP000494165">
    <property type="component" value="Unassembled WGS sequence"/>
</dbReference>
<feature type="region of interest" description="Disordered" evidence="1">
    <location>
        <begin position="23"/>
        <end position="60"/>
    </location>
</feature>
<feature type="region of interest" description="Disordered" evidence="1">
    <location>
        <begin position="273"/>
        <end position="307"/>
    </location>
</feature>
<keyword evidence="2" id="KW-1133">Transmembrane helix</keyword>
<protein>
    <submittedName>
        <fullName evidence="3">Uncharacterized protein</fullName>
    </submittedName>
</protein>
<evidence type="ECO:0000313" key="4">
    <source>
        <dbReference type="Proteomes" id="UP000494165"/>
    </source>
</evidence>
<dbReference type="OrthoDB" id="8188337at2759"/>
<evidence type="ECO:0000313" key="3">
    <source>
        <dbReference type="EMBL" id="CAB3359940.1"/>
    </source>
</evidence>
<keyword evidence="2" id="KW-0472">Membrane</keyword>
<proteinExistence type="predicted"/>
<reference evidence="3 4" key="1">
    <citation type="submission" date="2020-04" db="EMBL/GenBank/DDBJ databases">
        <authorList>
            <person name="Alioto T."/>
            <person name="Alioto T."/>
            <person name="Gomez Garrido J."/>
        </authorList>
    </citation>
    <scope>NUCLEOTIDE SEQUENCE [LARGE SCALE GENOMIC DNA]</scope>
</reference>
<dbReference type="EMBL" id="CADEPI010000002">
    <property type="protein sequence ID" value="CAB3359940.1"/>
    <property type="molecule type" value="Genomic_DNA"/>
</dbReference>
<feature type="compositionally biased region" description="Polar residues" evidence="1">
    <location>
        <begin position="23"/>
        <end position="41"/>
    </location>
</feature>
<keyword evidence="2" id="KW-0812">Transmembrane</keyword>
<feature type="transmembrane region" description="Helical" evidence="2">
    <location>
        <begin position="164"/>
        <end position="186"/>
    </location>
</feature>
<organism evidence="3 4">
    <name type="scientific">Cloeon dipterum</name>
    <dbReference type="NCBI Taxonomy" id="197152"/>
    <lineage>
        <taxon>Eukaryota</taxon>
        <taxon>Metazoa</taxon>
        <taxon>Ecdysozoa</taxon>
        <taxon>Arthropoda</taxon>
        <taxon>Hexapoda</taxon>
        <taxon>Insecta</taxon>
        <taxon>Pterygota</taxon>
        <taxon>Palaeoptera</taxon>
        <taxon>Ephemeroptera</taxon>
        <taxon>Pisciforma</taxon>
        <taxon>Baetidae</taxon>
        <taxon>Cloeon</taxon>
    </lineage>
</organism>
<feature type="compositionally biased region" description="Polar residues" evidence="1">
    <location>
        <begin position="278"/>
        <end position="307"/>
    </location>
</feature>
<accession>A0A8S1BW54</accession>
<keyword evidence="4" id="KW-1185">Reference proteome</keyword>
<evidence type="ECO:0000256" key="2">
    <source>
        <dbReference type="SAM" id="Phobius"/>
    </source>
</evidence>
<name>A0A8S1BW54_9INSE</name>
<evidence type="ECO:0000256" key="1">
    <source>
        <dbReference type="SAM" id="MobiDB-lite"/>
    </source>
</evidence>